<evidence type="ECO:0000313" key="2">
    <source>
        <dbReference type="EMBL" id="ETV66924.1"/>
    </source>
</evidence>
<dbReference type="PANTHER" id="PTHR43016:SF13">
    <property type="entry name" value="PRESEQUENCE PROTEASE, MITOCHONDRIAL"/>
    <property type="match status" value="1"/>
</dbReference>
<dbReference type="InterPro" id="IPR013578">
    <property type="entry name" value="Peptidase_M16C_assoc"/>
</dbReference>
<dbReference type="PANTHER" id="PTHR43016">
    <property type="entry name" value="PRESEQUENCE PROTEASE"/>
    <property type="match status" value="1"/>
</dbReference>
<dbReference type="Pfam" id="PF22516">
    <property type="entry name" value="PreP_C"/>
    <property type="match status" value="1"/>
</dbReference>
<dbReference type="GO" id="GO:0046872">
    <property type="term" value="F:metal ion binding"/>
    <property type="evidence" value="ECO:0007669"/>
    <property type="project" value="InterPro"/>
</dbReference>
<dbReference type="STRING" id="112090.W4FJA1"/>
<dbReference type="VEuPathDB" id="FungiDB:H257_16730"/>
<organism evidence="2">
    <name type="scientific">Aphanomyces astaci</name>
    <name type="common">Crayfish plague agent</name>
    <dbReference type="NCBI Taxonomy" id="112090"/>
    <lineage>
        <taxon>Eukaryota</taxon>
        <taxon>Sar</taxon>
        <taxon>Stramenopiles</taxon>
        <taxon>Oomycota</taxon>
        <taxon>Saprolegniomycetes</taxon>
        <taxon>Saprolegniales</taxon>
        <taxon>Verrucalvaceae</taxon>
        <taxon>Aphanomyces</taxon>
    </lineage>
</organism>
<dbReference type="Pfam" id="PF08367">
    <property type="entry name" value="M16C_assoc"/>
    <property type="match status" value="1"/>
</dbReference>
<dbReference type="GO" id="GO:0016485">
    <property type="term" value="P:protein processing"/>
    <property type="evidence" value="ECO:0007669"/>
    <property type="project" value="TreeGrafter"/>
</dbReference>
<gene>
    <name evidence="2" type="ORF">H257_16730</name>
</gene>
<dbReference type="InterPro" id="IPR011249">
    <property type="entry name" value="Metalloenz_LuxS/M16"/>
</dbReference>
<dbReference type="AlphaFoldDB" id="W4FJA1"/>
<dbReference type="Pfam" id="PF00675">
    <property type="entry name" value="Peptidase_M16"/>
    <property type="match status" value="1"/>
</dbReference>
<dbReference type="RefSeq" id="XP_009843565.1">
    <property type="nucleotide sequence ID" value="XM_009845263.1"/>
</dbReference>
<sequence>MWRAFKHRPAAAAATSTLRQRFLSAATTSSTTKHGTPLAERYEVGSVIHGFQVLKKQPIPEYSVTALQLQHIATKAEYLHIDTVDTNNVFSINFRTPPYSSNGISHILEHLVLCGSKRYPVRDPFFNMLKRSLNNFMNAMTASDHTMYPFATTNAKDFENLLAVYLDAAFFPTLSALDFSQEGHRVEWENSPQQQQQQLQYKGVVLNEMKGVLSDSQTLFSTRLQTELMHGSIYEHVSGGDPSTDLTTLTHDELVEFHRSKYHPSNCLFYSYGNFPLESHLDTIATSVLSQFSETTNPSPPPVVIAPLPASNFKRMAGVVSERHVTGPDDGVSPTPASQTKWCHAHIVPELLSTDLYECFVLRLLSYLLLNGPSAPLYQALITSELAVDFGPGTGFDTSTVNPTFGVGVEGFEDLDTIKRSIQDTLVQVVQDGFDHARIDAVLHQIELSQKHIVGRFGMSLLRGVTSTWCHRGNYLDALSIHPFLDRFHADMAANPRFLQEMLDKYIVQPHLRSGVALVMTPSTSFVSDQQANERRELDLIAETLTPKQRKAIEIQAETLADHQKQTPDVHCLPTLTLHDIPVDQPRLDVEYRAASDIQFIPQTTNELTYIRMKFDISAVPEDLRWFIPLFSAMLGQLGTSKYKFDEIGTVLQTVSGGVSCSHLILPDTHDTSCYSEALVVETLCLPHHVSNTLRILEQLFADTQYTTPPNLAQIKSLVLSASAAANASIASTGHSLAAYRAAMGLTSYAPAVESARGMTSIAALQQWADAIEADPAALDALGAIFRRLAALTFRRDQMGLSVVTEPHLVTQVDAELAKMTWQHQKQDDLAGKLVHGGLLPPVLPTNNQPDKNALLFFGYPSLSVNFNVKTFASVPLFHPDHPALSVLGQVLSSCYLHQHVRERGGAYGCSASQGEGVFTMSSYFDPHTCQTLDAYADAVEFAVGGHFTDEDVHQALLATFSSIDAPQAPSAKGKGLFTRGFTHDMLQARRSQLLGVTKADLVRVATDHLAKAAKTHAVVVGKEESRQELVHRGFE</sequence>
<dbReference type="MEROPS" id="M16.009"/>
<dbReference type="FunFam" id="3.30.830.10:FF:000011">
    <property type="entry name" value="Presequence protease, mitochondrial"/>
    <property type="match status" value="1"/>
</dbReference>
<feature type="domain" description="Peptidase M16C associated" evidence="1">
    <location>
        <begin position="520"/>
        <end position="768"/>
    </location>
</feature>
<name>W4FJA1_APHAT</name>
<evidence type="ECO:0000259" key="1">
    <source>
        <dbReference type="SMART" id="SM01264"/>
    </source>
</evidence>
<proteinExistence type="predicted"/>
<dbReference type="SUPFAM" id="SSF63411">
    <property type="entry name" value="LuxS/MPP-like metallohydrolase"/>
    <property type="match status" value="4"/>
</dbReference>
<dbReference type="SMART" id="SM01264">
    <property type="entry name" value="M16C_associated"/>
    <property type="match status" value="1"/>
</dbReference>
<dbReference type="InterPro" id="IPR007863">
    <property type="entry name" value="Peptidase_M16_C"/>
</dbReference>
<dbReference type="GeneID" id="20818726"/>
<dbReference type="InterPro" id="IPR011765">
    <property type="entry name" value="Pept_M16_N"/>
</dbReference>
<dbReference type="OrthoDB" id="10250783at2759"/>
<dbReference type="Gene3D" id="3.30.830.10">
    <property type="entry name" value="Metalloenzyme, LuxS/M16 peptidase-like"/>
    <property type="match status" value="4"/>
</dbReference>
<accession>W4FJA1</accession>
<dbReference type="InterPro" id="IPR055130">
    <property type="entry name" value="PreP_C"/>
</dbReference>
<dbReference type="Pfam" id="PF05193">
    <property type="entry name" value="Peptidase_M16_C"/>
    <property type="match status" value="1"/>
</dbReference>
<dbReference type="EMBL" id="KI913204">
    <property type="protein sequence ID" value="ETV66924.1"/>
    <property type="molecule type" value="Genomic_DNA"/>
</dbReference>
<dbReference type="GO" id="GO:0004222">
    <property type="term" value="F:metalloendopeptidase activity"/>
    <property type="evidence" value="ECO:0007669"/>
    <property type="project" value="TreeGrafter"/>
</dbReference>
<reference evidence="2" key="1">
    <citation type="submission" date="2013-12" db="EMBL/GenBank/DDBJ databases">
        <title>The Genome Sequence of Aphanomyces astaci APO3.</title>
        <authorList>
            <consortium name="The Broad Institute Genomics Platform"/>
            <person name="Russ C."/>
            <person name="Tyler B."/>
            <person name="van West P."/>
            <person name="Dieguez-Uribeondo J."/>
            <person name="Young S.K."/>
            <person name="Zeng Q."/>
            <person name="Gargeya S."/>
            <person name="Fitzgerald M."/>
            <person name="Abouelleil A."/>
            <person name="Alvarado L."/>
            <person name="Chapman S.B."/>
            <person name="Gainer-Dewar J."/>
            <person name="Goldberg J."/>
            <person name="Griggs A."/>
            <person name="Gujja S."/>
            <person name="Hansen M."/>
            <person name="Howarth C."/>
            <person name="Imamovic A."/>
            <person name="Ireland A."/>
            <person name="Larimer J."/>
            <person name="McCowan C."/>
            <person name="Murphy C."/>
            <person name="Pearson M."/>
            <person name="Poon T.W."/>
            <person name="Priest M."/>
            <person name="Roberts A."/>
            <person name="Saif S."/>
            <person name="Shea T."/>
            <person name="Sykes S."/>
            <person name="Wortman J."/>
            <person name="Nusbaum C."/>
            <person name="Birren B."/>
        </authorList>
    </citation>
    <scope>NUCLEOTIDE SEQUENCE [LARGE SCALE GENOMIC DNA]</scope>
    <source>
        <strain evidence="2">APO3</strain>
    </source>
</reference>
<protein>
    <recommendedName>
        <fullName evidence="1">Peptidase M16C associated domain-containing protein</fullName>
    </recommendedName>
</protein>